<name>K6YH40_9ALTE</name>
<dbReference type="eggNOG" id="ENOG5030TM9">
    <property type="taxonomic scope" value="Bacteria"/>
</dbReference>
<dbReference type="EMBL" id="BAEO01000007">
    <property type="protein sequence ID" value="GAC17482.1"/>
    <property type="molecule type" value="Genomic_DNA"/>
</dbReference>
<keyword evidence="1" id="KW-0175">Coiled coil</keyword>
<feature type="region of interest" description="Disordered" evidence="2">
    <location>
        <begin position="217"/>
        <end position="237"/>
    </location>
</feature>
<dbReference type="RefSeq" id="WP_007616314.1">
    <property type="nucleotide sequence ID" value="NZ_BAEO01000007.1"/>
</dbReference>
<dbReference type="OrthoDB" id="6118848at2"/>
<sequence>MINNIQFSEKSHNLLSLRQLSNDEIQQFSDILSEAKNQQGSAKDTLLAMTANELALVQKANSLAHSINVTSLSEEGATNLLSQPDHSDKVDLNNDGIVEVGAAKTLIFPPVNAPAHVKSAWESATSDMSESNKMMLELRMHMAVFGVNIEGVEGKQALSPYQQWSEQGIEKLFKDLSGNLEFRVNMEGWTDHNLMLKGFYDRFGSALKQPSTSVISSTQSAANSTSNTTQSELMSDQEKQVVEDESNSTYSQMMQLLLDARMGIDRKKLEEIEEKIKAVENNPNLDSKQKKQLIKALQQQKEIILEEAEKRTVENEKRKSLISNNVNLLERLEEQQLKGVG</sequence>
<comment type="caution">
    <text evidence="3">The sequence shown here is derived from an EMBL/GenBank/DDBJ whole genome shotgun (WGS) entry which is preliminary data.</text>
</comment>
<keyword evidence="4" id="KW-1185">Reference proteome</keyword>
<evidence type="ECO:0000256" key="1">
    <source>
        <dbReference type="SAM" id="Coils"/>
    </source>
</evidence>
<gene>
    <name evidence="3" type="ORF">GARC_0501</name>
</gene>
<feature type="compositionally biased region" description="Low complexity" evidence="2">
    <location>
        <begin position="217"/>
        <end position="231"/>
    </location>
</feature>
<evidence type="ECO:0000313" key="3">
    <source>
        <dbReference type="EMBL" id="GAC17482.1"/>
    </source>
</evidence>
<evidence type="ECO:0000313" key="4">
    <source>
        <dbReference type="Proteomes" id="UP000006327"/>
    </source>
</evidence>
<protein>
    <submittedName>
        <fullName evidence="3">Uncharacterized protein</fullName>
    </submittedName>
</protein>
<organism evidence="3 4">
    <name type="scientific">Paraglaciecola arctica BSs20135</name>
    <dbReference type="NCBI Taxonomy" id="493475"/>
    <lineage>
        <taxon>Bacteria</taxon>
        <taxon>Pseudomonadati</taxon>
        <taxon>Pseudomonadota</taxon>
        <taxon>Gammaproteobacteria</taxon>
        <taxon>Alteromonadales</taxon>
        <taxon>Alteromonadaceae</taxon>
        <taxon>Paraglaciecola</taxon>
    </lineage>
</organism>
<dbReference type="AlphaFoldDB" id="K6YH40"/>
<evidence type="ECO:0000256" key="2">
    <source>
        <dbReference type="SAM" id="MobiDB-lite"/>
    </source>
</evidence>
<feature type="coiled-coil region" evidence="1">
    <location>
        <begin position="262"/>
        <end position="338"/>
    </location>
</feature>
<dbReference type="Proteomes" id="UP000006327">
    <property type="component" value="Unassembled WGS sequence"/>
</dbReference>
<proteinExistence type="predicted"/>
<accession>K6YH40</accession>
<reference evidence="3 4" key="1">
    <citation type="journal article" date="2017" name="Antonie Van Leeuwenhoek">
        <title>Rhizobium rhizosphaerae sp. nov., a novel species isolated from rice rhizosphere.</title>
        <authorList>
            <person name="Zhao J.J."/>
            <person name="Zhang J."/>
            <person name="Zhang R.J."/>
            <person name="Zhang C.W."/>
            <person name="Yin H.Q."/>
            <person name="Zhang X.X."/>
        </authorList>
    </citation>
    <scope>NUCLEOTIDE SEQUENCE [LARGE SCALE GENOMIC DNA]</scope>
    <source>
        <strain evidence="3 4">BSs20135</strain>
    </source>
</reference>